<keyword evidence="2" id="KW-1185">Reference proteome</keyword>
<sequence length="86" mass="9305">HRLNRQVMATISIDVAVACNTRNEGKQRVMGAPGESFRQVQKVVVLKKFQLHAKEAQKTSAATGANTINFLQSLAVIRGDGGSARK</sequence>
<accession>A0ABP0HXA4</accession>
<evidence type="ECO:0000313" key="2">
    <source>
        <dbReference type="Proteomes" id="UP001642464"/>
    </source>
</evidence>
<reference evidence="1 2" key="1">
    <citation type="submission" date="2024-02" db="EMBL/GenBank/DDBJ databases">
        <authorList>
            <person name="Chen Y."/>
            <person name="Shah S."/>
            <person name="Dougan E. K."/>
            <person name="Thang M."/>
            <person name="Chan C."/>
        </authorList>
    </citation>
    <scope>NUCLEOTIDE SEQUENCE [LARGE SCALE GENOMIC DNA]</scope>
</reference>
<feature type="non-terminal residue" evidence="1">
    <location>
        <position position="1"/>
    </location>
</feature>
<protein>
    <submittedName>
        <fullName evidence="1">Uncharacterized protein</fullName>
    </submittedName>
</protein>
<dbReference type="Proteomes" id="UP001642464">
    <property type="component" value="Unassembled WGS sequence"/>
</dbReference>
<proteinExistence type="predicted"/>
<gene>
    <name evidence="1" type="ORF">SCF082_LOCUS4101</name>
</gene>
<name>A0ABP0HXA4_9DINO</name>
<feature type="non-terminal residue" evidence="1">
    <location>
        <position position="86"/>
    </location>
</feature>
<evidence type="ECO:0000313" key="1">
    <source>
        <dbReference type="EMBL" id="CAK8994843.1"/>
    </source>
</evidence>
<comment type="caution">
    <text evidence="1">The sequence shown here is derived from an EMBL/GenBank/DDBJ whole genome shotgun (WGS) entry which is preliminary data.</text>
</comment>
<dbReference type="EMBL" id="CAXAMM010002114">
    <property type="protein sequence ID" value="CAK8994843.1"/>
    <property type="molecule type" value="Genomic_DNA"/>
</dbReference>
<organism evidence="1 2">
    <name type="scientific">Durusdinium trenchii</name>
    <dbReference type="NCBI Taxonomy" id="1381693"/>
    <lineage>
        <taxon>Eukaryota</taxon>
        <taxon>Sar</taxon>
        <taxon>Alveolata</taxon>
        <taxon>Dinophyceae</taxon>
        <taxon>Suessiales</taxon>
        <taxon>Symbiodiniaceae</taxon>
        <taxon>Durusdinium</taxon>
    </lineage>
</organism>